<accession>A0ABS3LL57</accession>
<sequence length="78" mass="9084">MFRHIKTVCIILAALIVVGLGMWGAEILLDNYKNQQWDQFIEQAHCRVIGEKPKEGFFSSAQTIYRCDNTGIYYRNKQ</sequence>
<dbReference type="EMBL" id="JAFVMG010000001">
    <property type="protein sequence ID" value="MBO1327541.1"/>
    <property type="molecule type" value="Genomic_DNA"/>
</dbReference>
<protein>
    <submittedName>
        <fullName evidence="1">Uncharacterized protein</fullName>
    </submittedName>
</protein>
<dbReference type="RefSeq" id="WP_207852694.1">
    <property type="nucleotide sequence ID" value="NZ_JAFVMG010000001.1"/>
</dbReference>
<gene>
    <name evidence="1" type="ORF">J2D75_03495</name>
</gene>
<comment type="caution">
    <text evidence="1">The sequence shown here is derived from an EMBL/GenBank/DDBJ whole genome shotgun (WGS) entry which is preliminary data.</text>
</comment>
<evidence type="ECO:0000313" key="2">
    <source>
        <dbReference type="Proteomes" id="UP000664399"/>
    </source>
</evidence>
<proteinExistence type="predicted"/>
<dbReference type="Proteomes" id="UP000664399">
    <property type="component" value="Unassembled WGS sequence"/>
</dbReference>
<evidence type="ECO:0000313" key="1">
    <source>
        <dbReference type="EMBL" id="MBO1327541.1"/>
    </source>
</evidence>
<reference evidence="1 2" key="1">
    <citation type="submission" date="2021-03" db="EMBL/GenBank/DDBJ databases">
        <title>The complete genome sequence of Acetobacter suratthaniensis TBRC 1719.</title>
        <authorList>
            <person name="Charoenyingcharoen P."/>
            <person name="Yukphan P."/>
        </authorList>
    </citation>
    <scope>NUCLEOTIDE SEQUENCE [LARGE SCALE GENOMIC DNA]</scope>
    <source>
        <strain evidence="1 2">TBRC 1719</strain>
    </source>
</reference>
<organism evidence="1 2">
    <name type="scientific">Acetobacter suratthaniensis</name>
    <dbReference type="NCBI Taxonomy" id="1502841"/>
    <lineage>
        <taxon>Bacteria</taxon>
        <taxon>Pseudomonadati</taxon>
        <taxon>Pseudomonadota</taxon>
        <taxon>Alphaproteobacteria</taxon>
        <taxon>Acetobacterales</taxon>
        <taxon>Acetobacteraceae</taxon>
        <taxon>Acetobacter</taxon>
    </lineage>
</organism>
<keyword evidence="2" id="KW-1185">Reference proteome</keyword>
<name>A0ABS3LL57_9PROT</name>